<dbReference type="Pfam" id="PF00571">
    <property type="entry name" value="CBS"/>
    <property type="match status" value="1"/>
</dbReference>
<dbReference type="PROSITE" id="PS51371">
    <property type="entry name" value="CBS"/>
    <property type="match status" value="2"/>
</dbReference>
<dbReference type="OrthoDB" id="9793659at2"/>
<dbReference type="Proteomes" id="UP000035268">
    <property type="component" value="Chromosome"/>
</dbReference>
<dbReference type="PANTHER" id="PTHR22777:SF17">
    <property type="entry name" value="UPF0053 PROTEIN SLL0260"/>
    <property type="match status" value="1"/>
</dbReference>
<dbReference type="InterPro" id="IPR002550">
    <property type="entry name" value="CNNM"/>
</dbReference>
<keyword evidence="2 3" id="KW-0129">CBS domain</keyword>
<dbReference type="Gene3D" id="3.10.580.10">
    <property type="entry name" value="CBS-domain"/>
    <property type="match status" value="1"/>
</dbReference>
<dbReference type="PANTHER" id="PTHR22777">
    <property type="entry name" value="HEMOLYSIN-RELATED"/>
    <property type="match status" value="1"/>
</dbReference>
<dbReference type="EMBL" id="CP010904">
    <property type="protein sequence ID" value="AKJ65694.1"/>
    <property type="molecule type" value="Genomic_DNA"/>
</dbReference>
<name>A0A0G3ENH2_9BACT</name>
<feature type="domain" description="CNNM transmembrane" evidence="6">
    <location>
        <begin position="1"/>
        <end position="200"/>
    </location>
</feature>
<evidence type="ECO:0000256" key="1">
    <source>
        <dbReference type="ARBA" id="ARBA00022737"/>
    </source>
</evidence>
<proteinExistence type="predicted"/>
<dbReference type="RefSeq" id="WP_052882894.1">
    <property type="nucleotide sequence ID" value="NZ_CP010904.1"/>
</dbReference>
<keyword evidence="4" id="KW-0472">Membrane</keyword>
<keyword evidence="4" id="KW-1133">Transmembrane helix</keyword>
<evidence type="ECO:0000256" key="3">
    <source>
        <dbReference type="PROSITE-ProRule" id="PRU00703"/>
    </source>
</evidence>
<dbReference type="AlphaFoldDB" id="A0A0G3ENH2"/>
<dbReference type="Pfam" id="PF01595">
    <property type="entry name" value="CNNM"/>
    <property type="match status" value="1"/>
</dbReference>
<protein>
    <submittedName>
        <fullName evidence="7">Membrane CBS domain-containing protein</fullName>
    </submittedName>
</protein>
<dbReference type="InterPro" id="IPR046342">
    <property type="entry name" value="CBS_dom_sf"/>
</dbReference>
<keyword evidence="1" id="KW-0677">Repeat</keyword>
<dbReference type="GO" id="GO:0005886">
    <property type="term" value="C:plasma membrane"/>
    <property type="evidence" value="ECO:0007669"/>
    <property type="project" value="TreeGrafter"/>
</dbReference>
<feature type="domain" description="CBS" evidence="5">
    <location>
        <begin position="219"/>
        <end position="278"/>
    </location>
</feature>
<dbReference type="PROSITE" id="PS51846">
    <property type="entry name" value="CNNM"/>
    <property type="match status" value="1"/>
</dbReference>
<dbReference type="InterPro" id="IPR000644">
    <property type="entry name" value="CBS_dom"/>
</dbReference>
<evidence type="ECO:0000259" key="5">
    <source>
        <dbReference type="PROSITE" id="PS51371"/>
    </source>
</evidence>
<dbReference type="KEGG" id="vbl:L21SP4_02471"/>
<evidence type="ECO:0000313" key="8">
    <source>
        <dbReference type="Proteomes" id="UP000035268"/>
    </source>
</evidence>
<keyword evidence="4" id="KW-0812">Transmembrane</keyword>
<dbReference type="SUPFAM" id="SSF54631">
    <property type="entry name" value="CBS-domain pair"/>
    <property type="match status" value="1"/>
</dbReference>
<evidence type="ECO:0000259" key="6">
    <source>
        <dbReference type="PROSITE" id="PS51846"/>
    </source>
</evidence>
<dbReference type="STRING" id="1307763.L21SP4_02471"/>
<organism evidence="7 8">
    <name type="scientific">Kiritimatiella glycovorans</name>
    <dbReference type="NCBI Taxonomy" id="1307763"/>
    <lineage>
        <taxon>Bacteria</taxon>
        <taxon>Pseudomonadati</taxon>
        <taxon>Kiritimatiellota</taxon>
        <taxon>Kiritimatiellia</taxon>
        <taxon>Kiritimatiellales</taxon>
        <taxon>Kiritimatiellaceae</taxon>
        <taxon>Kiritimatiella</taxon>
    </lineage>
</organism>
<evidence type="ECO:0000256" key="2">
    <source>
        <dbReference type="ARBA" id="ARBA00023122"/>
    </source>
</evidence>
<sequence>MTAWDAWVKLLSALILSAFYSGSETGGYMVSRIHLRYRARHGVRRARWLEEVLREPQRFVFTVLLCNNVVNYLAAQTVTASFLAHGVGAGGGRVLFGLIPWNAEIAATLVLTPPMFLFAELLPKNLFRTRAEELMTRGAMVLRISLAVCRPLTTPLRLLFRALLRTSPADPHRDLLQLSPQRLRMYFSEGIRHGALTPHQNQMMENVIAMRRIPARRLMTPLDRVPAVSVESAVRDAERLLQKSGRNRCAVFRGRRNNVIGTLHLCDLMDPETGPDDPVRPLVRKAVRIRADATLQQAFSKLRKNRQPVAVLMDERDRAQGQVRIEDLARYIAGAPAAHGRGRE</sequence>
<accession>A0A0G3ENH2</accession>
<reference evidence="7 8" key="2">
    <citation type="journal article" date="2016" name="ISME J.">
        <title>Characterization of the first cultured representative of Verrucomicrobia subdivision 5 indicates the proposal of a novel phylum.</title>
        <authorList>
            <person name="Spring S."/>
            <person name="Bunk B."/>
            <person name="Sproer C."/>
            <person name="Schumann P."/>
            <person name="Rohde M."/>
            <person name="Tindall B.J."/>
            <person name="Klenk H.P."/>
        </authorList>
    </citation>
    <scope>NUCLEOTIDE SEQUENCE [LARGE SCALE GENOMIC DNA]</scope>
    <source>
        <strain evidence="7 8">L21-Fru-AB</strain>
    </source>
</reference>
<feature type="domain" description="CBS" evidence="5">
    <location>
        <begin position="282"/>
        <end position="339"/>
    </location>
</feature>
<evidence type="ECO:0000313" key="7">
    <source>
        <dbReference type="EMBL" id="AKJ65694.1"/>
    </source>
</evidence>
<evidence type="ECO:0000256" key="4">
    <source>
        <dbReference type="PROSITE-ProRule" id="PRU01193"/>
    </source>
</evidence>
<keyword evidence="8" id="KW-1185">Reference proteome</keyword>
<gene>
    <name evidence="7" type="ORF">L21SP4_02471</name>
</gene>
<reference evidence="8" key="1">
    <citation type="submission" date="2015-02" db="EMBL/GenBank/DDBJ databases">
        <title>Description and complete genome sequence of the first cultured representative of the subdivision 5 of the Verrucomicrobia phylum.</title>
        <authorList>
            <person name="Spring S."/>
            <person name="Bunk B."/>
            <person name="Sproer C."/>
            <person name="Klenk H.-P."/>
        </authorList>
    </citation>
    <scope>NUCLEOTIDE SEQUENCE [LARGE SCALE GENOMIC DNA]</scope>
    <source>
        <strain evidence="8">L21-Fru-AB</strain>
    </source>
</reference>